<accession>A0ACC6PJJ4</accession>
<keyword evidence="2" id="KW-1185">Reference proteome</keyword>
<reference evidence="1" key="1">
    <citation type="submission" date="2024-03" db="EMBL/GenBank/DDBJ databases">
        <title>Whole genome sequecning of epiphytes from Marcgravia umbellata leaves.</title>
        <authorList>
            <person name="Kumar G."/>
            <person name="Savka M.A."/>
        </authorList>
    </citation>
    <scope>NUCLEOTIDE SEQUENCE</scope>
    <source>
        <strain evidence="1">RIT_BL5</strain>
    </source>
</reference>
<evidence type="ECO:0000313" key="2">
    <source>
        <dbReference type="Proteomes" id="UP001380953"/>
    </source>
</evidence>
<keyword evidence="1" id="KW-0012">Acyltransferase</keyword>
<proteinExistence type="predicted"/>
<dbReference type="EMBL" id="JBBKAR010000060">
    <property type="protein sequence ID" value="MEJ8307079.1"/>
    <property type="molecule type" value="Genomic_DNA"/>
</dbReference>
<dbReference type="EC" id="2.3.1.39" evidence="1"/>
<sequence length="759" mass="85011">MTTYVFPGQGSQYKGMGNGLFEKFPEITRSANRILGYSIEKLCLHDEENNLGKTQYTQPALYTVNALSYLDEIEKTGRKPDYLAGHSLGEYNALFAARAINFETGLELVKYRGELMSHSVNGAMIAILGMSGEEVEAFIKQSRLFSLEISNYNAPSQIVVGGSQNEIQEAILLLEKKMVTVIPLKVSGAFHTSFMNNAREKFEKFISRIKFNELRIPVISNVTSRPHVTHEIQQKMIEQITSSVRWTESIQYLIQQGEVDFQEIGPGRVLAGLVSKIQAEYEPPSMSRVNEDPKIASKHIPLETKVIEKPSGFAAESLGDRTFKEDYGIKYAYLSGAMYKGIASVDMVVSMAKEGMLGFFGTGGLTLQQIELAIQQVQQKVGLEKPVGFNLLHSPAQPESEEALVNLYLKYGVKIIDASAFMNITPALVLFKAKGLEKYNKQNLQSNHKIIAKISRPEVAEAFLSPAPERILNKLLVEGKIETWQAEILTQLPVADDLCVEADSGGHTDQGVAYALMPAIIKQRDRMMDLHNYKKRIRVGAAGGIGTPEAAAAAFILGADFIMTGSINQCTVEANTSESVKELLSRINVQDTDYAPAGDMFEMGAKVQVLKRGVLFPARANKLYDLYQKHNSIDEIDHKTQVQIQEKYFKRSFSEVFSDCCRYYSSEEIEKAERNAKYKMAMIFKWYFAYSTRLALQGIEEQKVDYQVHCGPALGAFNQWVKGTRMEEWNKRHVSEIGLAIMTQTAELLQTRINQMLRA</sequence>
<organism evidence="1 2">
    <name type="scientific">Saccharibacillus sacchari</name>
    <dbReference type="NCBI Taxonomy" id="456493"/>
    <lineage>
        <taxon>Bacteria</taxon>
        <taxon>Bacillati</taxon>
        <taxon>Bacillota</taxon>
        <taxon>Bacilli</taxon>
        <taxon>Bacillales</taxon>
        <taxon>Paenibacillaceae</taxon>
        <taxon>Saccharibacillus</taxon>
    </lineage>
</organism>
<evidence type="ECO:0000313" key="1">
    <source>
        <dbReference type="EMBL" id="MEJ8307079.1"/>
    </source>
</evidence>
<comment type="caution">
    <text evidence="1">The sequence shown here is derived from an EMBL/GenBank/DDBJ whole genome shotgun (WGS) entry which is preliminary data.</text>
</comment>
<protein>
    <submittedName>
        <fullName evidence="1">ACP S-malonyltransferase</fullName>
        <ecNumber evidence="1">2.3.1.39</ecNumber>
    </submittedName>
</protein>
<keyword evidence="1" id="KW-0808">Transferase</keyword>
<dbReference type="Proteomes" id="UP001380953">
    <property type="component" value="Unassembled WGS sequence"/>
</dbReference>
<gene>
    <name evidence="1" type="primary">fabD</name>
    <name evidence="1" type="ORF">WKI47_24485</name>
</gene>
<name>A0ACC6PJJ4_9BACL</name>